<name>A0A4S8KP82_DENBC</name>
<keyword evidence="3" id="KW-1185">Reference proteome</keyword>
<evidence type="ECO:0000313" key="2">
    <source>
        <dbReference type="EMBL" id="THU77341.1"/>
    </source>
</evidence>
<reference evidence="2 3" key="1">
    <citation type="journal article" date="2019" name="Nat. Ecol. Evol.">
        <title>Megaphylogeny resolves global patterns of mushroom evolution.</title>
        <authorList>
            <person name="Varga T."/>
            <person name="Krizsan K."/>
            <person name="Foldi C."/>
            <person name="Dima B."/>
            <person name="Sanchez-Garcia M."/>
            <person name="Sanchez-Ramirez S."/>
            <person name="Szollosi G.J."/>
            <person name="Szarkandi J.G."/>
            <person name="Papp V."/>
            <person name="Albert L."/>
            <person name="Andreopoulos W."/>
            <person name="Angelini C."/>
            <person name="Antonin V."/>
            <person name="Barry K.W."/>
            <person name="Bougher N.L."/>
            <person name="Buchanan P."/>
            <person name="Buyck B."/>
            <person name="Bense V."/>
            <person name="Catcheside P."/>
            <person name="Chovatia M."/>
            <person name="Cooper J."/>
            <person name="Damon W."/>
            <person name="Desjardin D."/>
            <person name="Finy P."/>
            <person name="Geml J."/>
            <person name="Haridas S."/>
            <person name="Hughes K."/>
            <person name="Justo A."/>
            <person name="Karasinski D."/>
            <person name="Kautmanova I."/>
            <person name="Kiss B."/>
            <person name="Kocsube S."/>
            <person name="Kotiranta H."/>
            <person name="LaButti K.M."/>
            <person name="Lechner B.E."/>
            <person name="Liimatainen K."/>
            <person name="Lipzen A."/>
            <person name="Lukacs Z."/>
            <person name="Mihaltcheva S."/>
            <person name="Morgado L.N."/>
            <person name="Niskanen T."/>
            <person name="Noordeloos M.E."/>
            <person name="Ohm R.A."/>
            <person name="Ortiz-Santana B."/>
            <person name="Ovrebo C."/>
            <person name="Racz N."/>
            <person name="Riley R."/>
            <person name="Savchenko A."/>
            <person name="Shiryaev A."/>
            <person name="Soop K."/>
            <person name="Spirin V."/>
            <person name="Szebenyi C."/>
            <person name="Tomsovsky M."/>
            <person name="Tulloss R.E."/>
            <person name="Uehling J."/>
            <person name="Grigoriev I.V."/>
            <person name="Vagvolgyi C."/>
            <person name="Papp T."/>
            <person name="Martin F.M."/>
            <person name="Miettinen O."/>
            <person name="Hibbett D.S."/>
            <person name="Nagy L.G."/>
        </authorList>
    </citation>
    <scope>NUCLEOTIDE SEQUENCE [LARGE SCALE GENOMIC DNA]</scope>
    <source>
        <strain evidence="2 3">CBS 962.96</strain>
    </source>
</reference>
<feature type="region of interest" description="Disordered" evidence="1">
    <location>
        <begin position="142"/>
        <end position="172"/>
    </location>
</feature>
<feature type="compositionally biased region" description="Basic and acidic residues" evidence="1">
    <location>
        <begin position="142"/>
        <end position="163"/>
    </location>
</feature>
<proteinExistence type="predicted"/>
<evidence type="ECO:0000313" key="3">
    <source>
        <dbReference type="Proteomes" id="UP000297245"/>
    </source>
</evidence>
<dbReference type="EMBL" id="ML180473">
    <property type="protein sequence ID" value="THU77341.1"/>
    <property type="molecule type" value="Genomic_DNA"/>
</dbReference>
<sequence>MSHNSNPIQIPSKRRNVAGDDAITKHAGGAEVMQRNASFLLESTTALSYTSERGETATSEDLCRDFDAQNLLSLETRPLRSPPITPATPNVFPFRSKCNKLLLSGKNSAKHIAPAESIEQEDKKRRFKDVFEVFEPIDNKRENMRIREGEEEYKKKKNKDTTHTLHPHPLSSTSCTHVSACTTCPRP</sequence>
<gene>
    <name evidence="2" type="ORF">K435DRAFT_877990</name>
</gene>
<organism evidence="2 3">
    <name type="scientific">Dendrothele bispora (strain CBS 962.96)</name>
    <dbReference type="NCBI Taxonomy" id="1314807"/>
    <lineage>
        <taxon>Eukaryota</taxon>
        <taxon>Fungi</taxon>
        <taxon>Dikarya</taxon>
        <taxon>Basidiomycota</taxon>
        <taxon>Agaricomycotina</taxon>
        <taxon>Agaricomycetes</taxon>
        <taxon>Agaricomycetidae</taxon>
        <taxon>Agaricales</taxon>
        <taxon>Agaricales incertae sedis</taxon>
        <taxon>Dendrothele</taxon>
    </lineage>
</organism>
<dbReference type="Proteomes" id="UP000297245">
    <property type="component" value="Unassembled WGS sequence"/>
</dbReference>
<accession>A0A4S8KP82</accession>
<evidence type="ECO:0000256" key="1">
    <source>
        <dbReference type="SAM" id="MobiDB-lite"/>
    </source>
</evidence>
<protein>
    <submittedName>
        <fullName evidence="2">Uncharacterized protein</fullName>
    </submittedName>
</protein>
<dbReference type="AlphaFoldDB" id="A0A4S8KP82"/>